<dbReference type="AlphaFoldDB" id="A0AAF3FI17"/>
<dbReference type="Proteomes" id="UP000887575">
    <property type="component" value="Unassembled WGS sequence"/>
</dbReference>
<dbReference type="WBParaSite" id="MBELARI_LOCUS6473">
    <property type="protein sequence ID" value="MBELARI_LOCUS6473"/>
    <property type="gene ID" value="MBELARI_LOCUS6473"/>
</dbReference>
<dbReference type="Gene3D" id="1.20.58.390">
    <property type="entry name" value="Neurotransmitter-gated ion-channel transmembrane domain"/>
    <property type="match status" value="1"/>
</dbReference>
<name>A0AAF3FI17_9BILA</name>
<evidence type="ECO:0000313" key="7">
    <source>
        <dbReference type="Proteomes" id="UP000887575"/>
    </source>
</evidence>
<feature type="transmembrane region" description="Helical" evidence="5">
    <location>
        <begin position="164"/>
        <end position="185"/>
    </location>
</feature>
<protein>
    <recommendedName>
        <fullName evidence="6">Neurotransmitter-gated ion-channel ligand-binding domain-containing protein</fullName>
    </recommendedName>
</protein>
<dbReference type="SUPFAM" id="SSF90112">
    <property type="entry name" value="Neurotransmitter-gated ion-channel transmembrane pore"/>
    <property type="match status" value="1"/>
</dbReference>
<evidence type="ECO:0000256" key="4">
    <source>
        <dbReference type="ARBA" id="ARBA00023136"/>
    </source>
</evidence>
<dbReference type="InterPro" id="IPR038050">
    <property type="entry name" value="Neuro_actylchol_rec"/>
</dbReference>
<keyword evidence="7" id="KW-1185">Reference proteome</keyword>
<dbReference type="SUPFAM" id="SSF63712">
    <property type="entry name" value="Nicotinic receptor ligand binding domain-like"/>
    <property type="match status" value="1"/>
</dbReference>
<keyword evidence="2 5" id="KW-0812">Transmembrane</keyword>
<evidence type="ECO:0000313" key="8">
    <source>
        <dbReference type="WBParaSite" id="MBELARI_LOCUS6473"/>
    </source>
</evidence>
<dbReference type="InterPro" id="IPR006202">
    <property type="entry name" value="Neur_chan_lig-bd"/>
</dbReference>
<dbReference type="PANTHER" id="PTHR18945">
    <property type="entry name" value="NEUROTRANSMITTER GATED ION CHANNEL"/>
    <property type="match status" value="1"/>
</dbReference>
<keyword evidence="4 5" id="KW-0472">Membrane</keyword>
<comment type="subcellular location">
    <subcellularLocation>
        <location evidence="1">Membrane</location>
        <topology evidence="1">Multi-pass membrane protein</topology>
    </subcellularLocation>
</comment>
<evidence type="ECO:0000256" key="5">
    <source>
        <dbReference type="SAM" id="Phobius"/>
    </source>
</evidence>
<feature type="transmembrane region" description="Helical" evidence="5">
    <location>
        <begin position="130"/>
        <end position="152"/>
    </location>
</feature>
<evidence type="ECO:0000259" key="6">
    <source>
        <dbReference type="Pfam" id="PF02931"/>
    </source>
</evidence>
<dbReference type="InterPro" id="IPR018000">
    <property type="entry name" value="Neurotransmitter_ion_chnl_CS"/>
</dbReference>
<dbReference type="GO" id="GO:0004888">
    <property type="term" value="F:transmembrane signaling receptor activity"/>
    <property type="evidence" value="ECO:0007669"/>
    <property type="project" value="InterPro"/>
</dbReference>
<dbReference type="GO" id="GO:0016020">
    <property type="term" value="C:membrane"/>
    <property type="evidence" value="ECO:0007669"/>
    <property type="project" value="UniProtKB-SubCell"/>
</dbReference>
<evidence type="ECO:0000256" key="3">
    <source>
        <dbReference type="ARBA" id="ARBA00022989"/>
    </source>
</evidence>
<reference evidence="8" key="1">
    <citation type="submission" date="2024-02" db="UniProtKB">
        <authorList>
            <consortium name="WormBaseParasite"/>
        </authorList>
    </citation>
    <scope>IDENTIFICATION</scope>
</reference>
<dbReference type="InterPro" id="IPR036719">
    <property type="entry name" value="Neuro-gated_channel_TM_sf"/>
</dbReference>
<dbReference type="GO" id="GO:0005230">
    <property type="term" value="F:extracellular ligand-gated monoatomic ion channel activity"/>
    <property type="evidence" value="ECO:0007669"/>
    <property type="project" value="InterPro"/>
</dbReference>
<organism evidence="7 8">
    <name type="scientific">Mesorhabditis belari</name>
    <dbReference type="NCBI Taxonomy" id="2138241"/>
    <lineage>
        <taxon>Eukaryota</taxon>
        <taxon>Metazoa</taxon>
        <taxon>Ecdysozoa</taxon>
        <taxon>Nematoda</taxon>
        <taxon>Chromadorea</taxon>
        <taxon>Rhabditida</taxon>
        <taxon>Rhabditina</taxon>
        <taxon>Rhabditomorpha</taxon>
        <taxon>Rhabditoidea</taxon>
        <taxon>Rhabditidae</taxon>
        <taxon>Mesorhabditinae</taxon>
        <taxon>Mesorhabditis</taxon>
    </lineage>
</organism>
<dbReference type="PROSITE" id="PS00236">
    <property type="entry name" value="NEUROTR_ION_CHANNEL"/>
    <property type="match status" value="1"/>
</dbReference>
<accession>A0AAF3FI17</accession>
<sequence>MSKLTATSMISCTITHTKKTLDIEHPDSVRAVSISNNGTVTMPTVFYVESSCVITVNVFPFDTQKCNVPIMSFVYGGDDVVTTGVVGDKAIMVSPGNGEWEVTNVTTLDTGFDTMQVFYFEIHLKRVPNFYIYVIALPCFILTLLSIIGMFWSPNVRKEQLTKLSIGLTSMVSMTVLLDMLATAIPKTAVFPLLGE</sequence>
<feature type="domain" description="Neurotransmitter-gated ion-channel ligand-binding" evidence="6">
    <location>
        <begin position="25"/>
        <end position="126"/>
    </location>
</feature>
<dbReference type="InterPro" id="IPR036734">
    <property type="entry name" value="Neur_chan_lig-bd_sf"/>
</dbReference>
<proteinExistence type="predicted"/>
<dbReference type="Pfam" id="PF02931">
    <property type="entry name" value="Neur_chan_LBD"/>
    <property type="match status" value="1"/>
</dbReference>
<dbReference type="InterPro" id="IPR006201">
    <property type="entry name" value="Neur_channel"/>
</dbReference>
<dbReference type="Gene3D" id="2.70.170.10">
    <property type="entry name" value="Neurotransmitter-gated ion-channel ligand-binding domain"/>
    <property type="match status" value="1"/>
</dbReference>
<keyword evidence="3 5" id="KW-1133">Transmembrane helix</keyword>
<evidence type="ECO:0000256" key="2">
    <source>
        <dbReference type="ARBA" id="ARBA00022692"/>
    </source>
</evidence>
<evidence type="ECO:0000256" key="1">
    <source>
        <dbReference type="ARBA" id="ARBA00004141"/>
    </source>
</evidence>